<accession>A0A9W7L1E7</accession>
<evidence type="ECO:0000313" key="3">
    <source>
        <dbReference type="EMBL" id="GMI19782.1"/>
    </source>
</evidence>
<gene>
    <name evidence="3" type="ORF">TrRE_jg11593</name>
</gene>
<dbReference type="OrthoDB" id="49616at2759"/>
<evidence type="ECO:0000259" key="2">
    <source>
        <dbReference type="Pfam" id="PF07814"/>
    </source>
</evidence>
<reference evidence="3" key="1">
    <citation type="submission" date="2022-07" db="EMBL/GenBank/DDBJ databases">
        <title>Genome analysis of Parmales, a sister group of diatoms, reveals the evolutionary specialization of diatoms from phago-mixotrophs to photoautotrophs.</title>
        <authorList>
            <person name="Ban H."/>
            <person name="Sato S."/>
            <person name="Yoshikawa S."/>
            <person name="Kazumasa Y."/>
            <person name="Nakamura Y."/>
            <person name="Ichinomiya M."/>
            <person name="Saitoh K."/>
            <person name="Sato N."/>
            <person name="Blanc-Mathieu R."/>
            <person name="Endo H."/>
            <person name="Kuwata A."/>
            <person name="Ogata H."/>
        </authorList>
    </citation>
    <scope>NUCLEOTIDE SEQUENCE</scope>
</reference>
<sequence length="483" mass="52166">MKDGKSWRNARKGTKGWKWVKQVLSRAGLEERKVKAEAAAVKAEAAAPQENATPPHPNNDPTKRGRSKKRRLKASNPTAAAVSNAEGKNKLPQSLRKLYPTLPTDPTTMTLALFSVNVLMGGPPVDESDGDKQPQEQDLADEEETAGNELYSNVQLRNSGLLSSVVSAFPSVAASRSSFDVLEAMSILDNGSCLSPANVEVVGSGIEDVVKVLSDSLSGVAPKDDVRDAALRTLTTLTHGNVKMAKNMANKKEGEASSVLTALVEACVSVADSFQEDRKGNNDGLIFVFNCLSNLVECVPEEAAMALNGGGGGGERMCGFLRDTVVGERLGDMIEGRTEGKDITEDEEERLVLGGNGAVLLGLVRRWMDGIPPSPGGGEGPDTRRGVTLTLDRKFIFKTLQSWANLMESRIGMVSLGMFNPVIQLINDIKLPPILQDAGRENNVVKEEKEEQEEGNNVTVKEEELWRDVEAKIENTEGQDWLN</sequence>
<dbReference type="InterPro" id="IPR011989">
    <property type="entry name" value="ARM-like"/>
</dbReference>
<feature type="domain" description="Wings apart-like protein C-terminal" evidence="2">
    <location>
        <begin position="169"/>
        <end position="297"/>
    </location>
</feature>
<feature type="region of interest" description="Disordered" evidence="1">
    <location>
        <begin position="37"/>
        <end position="89"/>
    </location>
</feature>
<name>A0A9W7L1E7_9STRA</name>
<dbReference type="EMBL" id="BRXZ01008014">
    <property type="protein sequence ID" value="GMI19782.1"/>
    <property type="molecule type" value="Genomic_DNA"/>
</dbReference>
<evidence type="ECO:0000313" key="4">
    <source>
        <dbReference type="Proteomes" id="UP001165082"/>
    </source>
</evidence>
<dbReference type="Pfam" id="PF07814">
    <property type="entry name" value="WAPL"/>
    <property type="match status" value="1"/>
</dbReference>
<feature type="compositionally biased region" description="Basic residues" evidence="1">
    <location>
        <begin position="64"/>
        <end position="73"/>
    </location>
</feature>
<proteinExistence type="predicted"/>
<evidence type="ECO:0000256" key="1">
    <source>
        <dbReference type="SAM" id="MobiDB-lite"/>
    </source>
</evidence>
<dbReference type="AlphaFoldDB" id="A0A9W7L1E7"/>
<feature type="compositionally biased region" description="Low complexity" evidence="1">
    <location>
        <begin position="37"/>
        <end position="47"/>
    </location>
</feature>
<keyword evidence="4" id="KW-1185">Reference proteome</keyword>
<dbReference type="Gene3D" id="1.25.10.10">
    <property type="entry name" value="Leucine-rich Repeat Variant"/>
    <property type="match status" value="1"/>
</dbReference>
<feature type="region of interest" description="Disordered" evidence="1">
    <location>
        <begin position="122"/>
        <end position="144"/>
    </location>
</feature>
<protein>
    <recommendedName>
        <fullName evidence="2">Wings apart-like protein C-terminal domain-containing protein</fullName>
    </recommendedName>
</protein>
<dbReference type="InterPro" id="IPR022771">
    <property type="entry name" value="WAPL_C"/>
</dbReference>
<organism evidence="3 4">
    <name type="scientific">Triparma retinervis</name>
    <dbReference type="NCBI Taxonomy" id="2557542"/>
    <lineage>
        <taxon>Eukaryota</taxon>
        <taxon>Sar</taxon>
        <taxon>Stramenopiles</taxon>
        <taxon>Ochrophyta</taxon>
        <taxon>Bolidophyceae</taxon>
        <taxon>Parmales</taxon>
        <taxon>Triparmaceae</taxon>
        <taxon>Triparma</taxon>
    </lineage>
</organism>
<dbReference type="Proteomes" id="UP001165082">
    <property type="component" value="Unassembled WGS sequence"/>
</dbReference>
<comment type="caution">
    <text evidence="3">The sequence shown here is derived from an EMBL/GenBank/DDBJ whole genome shotgun (WGS) entry which is preliminary data.</text>
</comment>